<dbReference type="Gene3D" id="3.10.20.310">
    <property type="entry name" value="membrane protein fhac"/>
    <property type="match status" value="1"/>
</dbReference>
<evidence type="ECO:0000256" key="6">
    <source>
        <dbReference type="ARBA" id="ARBA00023136"/>
    </source>
</evidence>
<dbReference type="PROSITE" id="PS51779">
    <property type="entry name" value="POTRA"/>
    <property type="match status" value="1"/>
</dbReference>
<evidence type="ECO:0000256" key="5">
    <source>
        <dbReference type="ARBA" id="ARBA00022989"/>
    </source>
</evidence>
<evidence type="ECO:0000256" key="3">
    <source>
        <dbReference type="ARBA" id="ARBA00022618"/>
    </source>
</evidence>
<feature type="region of interest" description="Disordered" evidence="8">
    <location>
        <begin position="1"/>
        <end position="184"/>
    </location>
</feature>
<evidence type="ECO:0000256" key="2">
    <source>
        <dbReference type="ARBA" id="ARBA00022475"/>
    </source>
</evidence>
<feature type="compositionally biased region" description="Basic residues" evidence="8">
    <location>
        <begin position="163"/>
        <end position="177"/>
    </location>
</feature>
<name>A0ABV1GD40_9FIRM</name>
<reference evidence="11 12" key="1">
    <citation type="submission" date="2024-03" db="EMBL/GenBank/DDBJ databases">
        <title>Human intestinal bacterial collection.</title>
        <authorList>
            <person name="Pauvert C."/>
            <person name="Hitch T.C.A."/>
            <person name="Clavel T."/>
        </authorList>
    </citation>
    <scope>NUCLEOTIDE SEQUENCE [LARGE SCALE GENOMIC DNA]</scope>
    <source>
        <strain evidence="11 12">CLA-JM-H11</strain>
    </source>
</reference>
<evidence type="ECO:0000256" key="4">
    <source>
        <dbReference type="ARBA" id="ARBA00022692"/>
    </source>
</evidence>
<feature type="compositionally biased region" description="Polar residues" evidence="8">
    <location>
        <begin position="7"/>
        <end position="18"/>
    </location>
</feature>
<evidence type="ECO:0000313" key="11">
    <source>
        <dbReference type="EMBL" id="MEQ2519623.1"/>
    </source>
</evidence>
<comment type="caution">
    <text evidence="11">The sequence shown here is derived from an EMBL/GenBank/DDBJ whole genome shotgun (WGS) entry which is preliminary data.</text>
</comment>
<evidence type="ECO:0000256" key="7">
    <source>
        <dbReference type="ARBA" id="ARBA00023306"/>
    </source>
</evidence>
<evidence type="ECO:0000256" key="9">
    <source>
        <dbReference type="SAM" id="Phobius"/>
    </source>
</evidence>
<comment type="subcellular location">
    <subcellularLocation>
        <location evidence="1">Membrane</location>
    </subcellularLocation>
</comment>
<dbReference type="InterPro" id="IPR013685">
    <property type="entry name" value="POTRA_FtsQ_type"/>
</dbReference>
<dbReference type="InterPro" id="IPR034746">
    <property type="entry name" value="POTRA"/>
</dbReference>
<accession>A0ABV1GD40</accession>
<feature type="compositionally biased region" description="Low complexity" evidence="8">
    <location>
        <begin position="148"/>
        <end position="158"/>
    </location>
</feature>
<keyword evidence="12" id="KW-1185">Reference proteome</keyword>
<evidence type="ECO:0000256" key="1">
    <source>
        <dbReference type="ARBA" id="ARBA00004370"/>
    </source>
</evidence>
<protein>
    <submittedName>
        <fullName evidence="11">FtsQ-type POTRA domain-containing protein</fullName>
    </submittedName>
</protein>
<dbReference type="EMBL" id="JBBMFA010000061">
    <property type="protein sequence ID" value="MEQ2519623.1"/>
    <property type="molecule type" value="Genomic_DNA"/>
</dbReference>
<keyword evidence="2" id="KW-1003">Cell membrane</keyword>
<evidence type="ECO:0000256" key="8">
    <source>
        <dbReference type="SAM" id="MobiDB-lite"/>
    </source>
</evidence>
<dbReference type="RefSeq" id="WP_349215057.1">
    <property type="nucleotide sequence ID" value="NZ_JBBMFA010000061.1"/>
</dbReference>
<feature type="region of interest" description="Disordered" evidence="8">
    <location>
        <begin position="407"/>
        <end position="439"/>
    </location>
</feature>
<feature type="compositionally biased region" description="Polar residues" evidence="8">
    <location>
        <begin position="110"/>
        <end position="121"/>
    </location>
</feature>
<dbReference type="Proteomes" id="UP001477672">
    <property type="component" value="Unassembled WGS sequence"/>
</dbReference>
<proteinExistence type="predicted"/>
<feature type="compositionally biased region" description="Basic and acidic residues" evidence="8">
    <location>
        <begin position="22"/>
        <end position="45"/>
    </location>
</feature>
<feature type="domain" description="POTRA" evidence="10">
    <location>
        <begin position="215"/>
        <end position="287"/>
    </location>
</feature>
<keyword evidence="6 9" id="KW-0472">Membrane</keyword>
<keyword evidence="5 9" id="KW-1133">Transmembrane helix</keyword>
<organism evidence="11 12">
    <name type="scientific">Ruthenibacterium intestinale</name>
    <dbReference type="NCBI Taxonomy" id="3133163"/>
    <lineage>
        <taxon>Bacteria</taxon>
        <taxon>Bacillati</taxon>
        <taxon>Bacillota</taxon>
        <taxon>Clostridia</taxon>
        <taxon>Eubacteriales</taxon>
        <taxon>Oscillospiraceae</taxon>
        <taxon>Ruthenibacterium</taxon>
    </lineage>
</organism>
<evidence type="ECO:0000313" key="12">
    <source>
        <dbReference type="Proteomes" id="UP001477672"/>
    </source>
</evidence>
<keyword evidence="4 9" id="KW-0812">Transmembrane</keyword>
<keyword evidence="7" id="KW-0131">Cell cycle</keyword>
<feature type="transmembrane region" description="Helical" evidence="9">
    <location>
        <begin position="192"/>
        <end position="215"/>
    </location>
</feature>
<gene>
    <name evidence="11" type="ORF">WMO24_04145</name>
</gene>
<feature type="compositionally biased region" description="Basic and acidic residues" evidence="8">
    <location>
        <begin position="413"/>
        <end position="429"/>
    </location>
</feature>
<dbReference type="Pfam" id="PF08478">
    <property type="entry name" value="POTRA_1"/>
    <property type="match status" value="1"/>
</dbReference>
<sequence length="439" mass="48175">MYDYDQATRSSGRHTQPSRPVYDYHRQEETRSRQEPSRPVYDYDRATGSAPSPSPSRPAYDYQSPASERPKAREPAPFVNEVDDAARRRTRTAQAASPPLPRNGRPAGGMSSSSNRGQQSPRGAVRQREWHAAPQQEVPLKPRAPLYDQQADQRAARQGTVPPRKKVAKRTARKKKRELTPGQARRRRRIRYLLAGIFVTAALAAGVVVSAAALFKIKTVSVQQPEGGTAYTDDQIVAAFGQPVGENMFGFSPDDSAASILQALPYLETVEIQRRLPDTVIIEVTPAVEYCAVSSDAGWVVCSSSLKVLRIDSAAPEGLIQVQGAVADAPSPGQPLVLTEPDKLGAMQQVLSKAQAQGLTPITEINVSDLYEISFLYDSRIRIVLGTVNDLDYKINWAWRLVTPGQTEDGLTEEDRGTLDVSSRNEDGRGQAIWRSGSL</sequence>
<keyword evidence="3" id="KW-0132">Cell division</keyword>
<evidence type="ECO:0000259" key="10">
    <source>
        <dbReference type="PROSITE" id="PS51779"/>
    </source>
</evidence>